<reference evidence="2" key="1">
    <citation type="submission" date="2021-10" db="EMBL/GenBank/DDBJ databases">
        <authorList>
            <person name="Piombo E."/>
        </authorList>
    </citation>
    <scope>NUCLEOTIDE SEQUENCE</scope>
</reference>
<sequence>MMLQHKMRRCGTADGMIGQMSSEGGWMAAWPTSRTFQVANADECTFFHKRRALYSVNYISIPSLTYTSASSSIDSNQTKHSNNLPTSYISSPSIPSRPANQTEAAHAKTDAAHPTDTRAAQHALEHTNSWTPKLDRRQSWSKEDQKRALQMTGIADGESK</sequence>
<feature type="compositionally biased region" description="Basic and acidic residues" evidence="1">
    <location>
        <begin position="133"/>
        <end position="147"/>
    </location>
</feature>
<evidence type="ECO:0000256" key="1">
    <source>
        <dbReference type="SAM" id="MobiDB-lite"/>
    </source>
</evidence>
<evidence type="ECO:0000313" key="2">
    <source>
        <dbReference type="EMBL" id="CAH0016634.1"/>
    </source>
</evidence>
<dbReference type="EMBL" id="CABFNQ020000482">
    <property type="protein sequence ID" value="CAH0016634.1"/>
    <property type="molecule type" value="Genomic_DNA"/>
</dbReference>
<gene>
    <name evidence="2" type="ORF">CRHIZ90672A_00017912</name>
</gene>
<evidence type="ECO:0000313" key="3">
    <source>
        <dbReference type="Proteomes" id="UP000696573"/>
    </source>
</evidence>
<accession>A0A9N9V001</accession>
<feature type="compositionally biased region" description="Basic and acidic residues" evidence="1">
    <location>
        <begin position="105"/>
        <end position="116"/>
    </location>
</feature>
<keyword evidence="3" id="KW-1185">Reference proteome</keyword>
<protein>
    <submittedName>
        <fullName evidence="2">Uncharacterized protein</fullName>
    </submittedName>
</protein>
<organism evidence="2 3">
    <name type="scientific">Clonostachys rhizophaga</name>
    <dbReference type="NCBI Taxonomy" id="160324"/>
    <lineage>
        <taxon>Eukaryota</taxon>
        <taxon>Fungi</taxon>
        <taxon>Dikarya</taxon>
        <taxon>Ascomycota</taxon>
        <taxon>Pezizomycotina</taxon>
        <taxon>Sordariomycetes</taxon>
        <taxon>Hypocreomycetidae</taxon>
        <taxon>Hypocreales</taxon>
        <taxon>Bionectriaceae</taxon>
        <taxon>Clonostachys</taxon>
    </lineage>
</organism>
<proteinExistence type="predicted"/>
<dbReference type="OrthoDB" id="5425892at2759"/>
<feature type="compositionally biased region" description="Low complexity" evidence="1">
    <location>
        <begin position="87"/>
        <end position="96"/>
    </location>
</feature>
<name>A0A9N9V001_9HYPO</name>
<comment type="caution">
    <text evidence="2">The sequence shown here is derived from an EMBL/GenBank/DDBJ whole genome shotgun (WGS) entry which is preliminary data.</text>
</comment>
<dbReference type="AlphaFoldDB" id="A0A9N9V001"/>
<feature type="region of interest" description="Disordered" evidence="1">
    <location>
        <begin position="69"/>
        <end position="160"/>
    </location>
</feature>
<dbReference type="Proteomes" id="UP000696573">
    <property type="component" value="Unassembled WGS sequence"/>
</dbReference>
<feature type="compositionally biased region" description="Polar residues" evidence="1">
    <location>
        <begin position="69"/>
        <end position="86"/>
    </location>
</feature>